<dbReference type="STRING" id="1797243.A2943_02975"/>
<dbReference type="SMART" id="SM00855">
    <property type="entry name" value="PGAM"/>
    <property type="match status" value="1"/>
</dbReference>
<dbReference type="InterPro" id="IPR013078">
    <property type="entry name" value="His_Pase_superF_clade-1"/>
</dbReference>
<evidence type="ECO:0000313" key="1">
    <source>
        <dbReference type="EMBL" id="OGC80810.1"/>
    </source>
</evidence>
<dbReference type="AlphaFoldDB" id="A0A1F4XGQ1"/>
<name>A0A1F4XGQ1_9BACT</name>
<dbReference type="InterPro" id="IPR050275">
    <property type="entry name" value="PGM_Phosphatase"/>
</dbReference>
<dbReference type="Proteomes" id="UP000176185">
    <property type="component" value="Unassembled WGS sequence"/>
</dbReference>
<dbReference type="Gene3D" id="3.40.50.1240">
    <property type="entry name" value="Phosphoglycerate mutase-like"/>
    <property type="match status" value="1"/>
</dbReference>
<dbReference type="EMBL" id="MEWX01000014">
    <property type="protein sequence ID" value="OGC80810.1"/>
    <property type="molecule type" value="Genomic_DNA"/>
</dbReference>
<dbReference type="PANTHER" id="PTHR48100">
    <property type="entry name" value="BROAD-SPECIFICITY PHOSPHATASE YOR283W-RELATED"/>
    <property type="match status" value="1"/>
</dbReference>
<dbReference type="PANTHER" id="PTHR48100:SF15">
    <property type="entry name" value="SEDOHEPTULOSE 1,7-BISPHOSPHATASE"/>
    <property type="match status" value="1"/>
</dbReference>
<dbReference type="InterPro" id="IPR029033">
    <property type="entry name" value="His_PPase_superfam"/>
</dbReference>
<sequence>MKHIYFVRHGETETNAKKLHFSSPTDPLTQKGQEQARFMAERCSRLPLEALISSTFTRAKQTADAISQKTGLSPIDSDLFIECKFASKYWSKDRADVEALADLELIWKNWGVSDYRIADEENYEDIVERSDKALAFLVQRPEEHIGVVTHGLFLNNLIARALFGKSFTPEVSTTISISMETINTGLTIVRYDKDRVDRPWTLWVWNDHAHLAD</sequence>
<proteinExistence type="predicted"/>
<accession>A0A1F4XGQ1</accession>
<gene>
    <name evidence="1" type="ORF">A2943_02975</name>
</gene>
<reference evidence="1 2" key="1">
    <citation type="journal article" date="2016" name="Nat. Commun.">
        <title>Thousands of microbial genomes shed light on interconnected biogeochemical processes in an aquifer system.</title>
        <authorList>
            <person name="Anantharaman K."/>
            <person name="Brown C.T."/>
            <person name="Hug L.A."/>
            <person name="Sharon I."/>
            <person name="Castelle C.J."/>
            <person name="Probst A.J."/>
            <person name="Thomas B.C."/>
            <person name="Singh A."/>
            <person name="Wilkins M.J."/>
            <person name="Karaoz U."/>
            <person name="Brodie E.L."/>
            <person name="Williams K.H."/>
            <person name="Hubbard S.S."/>
            <person name="Banfield J.F."/>
        </authorList>
    </citation>
    <scope>NUCLEOTIDE SEQUENCE [LARGE SCALE GENOMIC DNA]</scope>
</reference>
<protein>
    <recommendedName>
        <fullName evidence="3">Phosphoglycerate mutase</fullName>
    </recommendedName>
</protein>
<organism evidence="1 2">
    <name type="scientific">Candidatus Adlerbacteria bacterium RIFCSPLOWO2_01_FULL_51_16</name>
    <dbReference type="NCBI Taxonomy" id="1797243"/>
    <lineage>
        <taxon>Bacteria</taxon>
        <taxon>Candidatus Adleribacteriota</taxon>
    </lineage>
</organism>
<evidence type="ECO:0008006" key="3">
    <source>
        <dbReference type="Google" id="ProtNLM"/>
    </source>
</evidence>
<evidence type="ECO:0000313" key="2">
    <source>
        <dbReference type="Proteomes" id="UP000176185"/>
    </source>
</evidence>
<dbReference type="SUPFAM" id="SSF53254">
    <property type="entry name" value="Phosphoglycerate mutase-like"/>
    <property type="match status" value="1"/>
</dbReference>
<dbReference type="GO" id="GO:0016791">
    <property type="term" value="F:phosphatase activity"/>
    <property type="evidence" value="ECO:0007669"/>
    <property type="project" value="TreeGrafter"/>
</dbReference>
<dbReference type="CDD" id="cd07067">
    <property type="entry name" value="HP_PGM_like"/>
    <property type="match status" value="1"/>
</dbReference>
<comment type="caution">
    <text evidence="1">The sequence shown here is derived from an EMBL/GenBank/DDBJ whole genome shotgun (WGS) entry which is preliminary data.</text>
</comment>
<dbReference type="Pfam" id="PF00300">
    <property type="entry name" value="His_Phos_1"/>
    <property type="match status" value="1"/>
</dbReference>